<dbReference type="EMBL" id="QUBR01000001">
    <property type="protein sequence ID" value="REK72912.1"/>
    <property type="molecule type" value="Genomic_DNA"/>
</dbReference>
<name>A0A371PAG0_9ACTN</name>
<feature type="transmembrane region" description="Helical" evidence="9">
    <location>
        <begin position="136"/>
        <end position="157"/>
    </location>
</feature>
<organism evidence="10 11">
    <name type="scientific">Aeromicrobium endophyticum</name>
    <dbReference type="NCBI Taxonomy" id="2292704"/>
    <lineage>
        <taxon>Bacteria</taxon>
        <taxon>Bacillati</taxon>
        <taxon>Actinomycetota</taxon>
        <taxon>Actinomycetes</taxon>
        <taxon>Propionibacteriales</taxon>
        <taxon>Nocardioidaceae</taxon>
        <taxon>Aeromicrobium</taxon>
    </lineage>
</organism>
<evidence type="ECO:0000256" key="1">
    <source>
        <dbReference type="ARBA" id="ARBA00004651"/>
    </source>
</evidence>
<reference evidence="10 11" key="1">
    <citation type="submission" date="2018-08" db="EMBL/GenBank/DDBJ databases">
        <title>Aeromicrobium sp. M2KJ-4, whole genome shotgun sequence.</title>
        <authorList>
            <person name="Tuo L."/>
        </authorList>
    </citation>
    <scope>NUCLEOTIDE SEQUENCE [LARGE SCALE GENOMIC DNA]</scope>
    <source>
        <strain evidence="10 11">M2KJ-4</strain>
    </source>
</reference>
<dbReference type="Pfam" id="PF02653">
    <property type="entry name" value="BPD_transp_2"/>
    <property type="match status" value="1"/>
</dbReference>
<dbReference type="Proteomes" id="UP000265581">
    <property type="component" value="Unassembled WGS sequence"/>
</dbReference>
<keyword evidence="11" id="KW-1185">Reference proteome</keyword>
<feature type="transmembrane region" description="Helical" evidence="9">
    <location>
        <begin position="169"/>
        <end position="191"/>
    </location>
</feature>
<dbReference type="PANTHER" id="PTHR32196">
    <property type="entry name" value="ABC TRANSPORTER PERMEASE PROTEIN YPHD-RELATED-RELATED"/>
    <property type="match status" value="1"/>
</dbReference>
<accession>A0A371PAG0</accession>
<keyword evidence="4" id="KW-0997">Cell inner membrane</keyword>
<feature type="transmembrane region" description="Helical" evidence="9">
    <location>
        <begin position="102"/>
        <end position="124"/>
    </location>
</feature>
<comment type="subcellular location">
    <subcellularLocation>
        <location evidence="1">Cell membrane</location>
        <topology evidence="1">Multi-pass membrane protein</topology>
    </subcellularLocation>
</comment>
<keyword evidence="2" id="KW-0813">Transport</keyword>
<dbReference type="PANTHER" id="PTHR32196:SF71">
    <property type="entry name" value="AUTOINDUCER 2 IMPORT SYSTEM PERMEASE PROTEIN LSRD"/>
    <property type="match status" value="1"/>
</dbReference>
<evidence type="ECO:0000313" key="11">
    <source>
        <dbReference type="Proteomes" id="UP000265581"/>
    </source>
</evidence>
<feature type="transmembrane region" description="Helical" evidence="9">
    <location>
        <begin position="25"/>
        <end position="43"/>
    </location>
</feature>
<evidence type="ECO:0000256" key="5">
    <source>
        <dbReference type="ARBA" id="ARBA00022692"/>
    </source>
</evidence>
<protein>
    <recommendedName>
        <fullName evidence="8">Autoinducer 2 import system permease protein LsrD</fullName>
    </recommendedName>
</protein>
<evidence type="ECO:0000256" key="2">
    <source>
        <dbReference type="ARBA" id="ARBA00022448"/>
    </source>
</evidence>
<feature type="transmembrane region" description="Helical" evidence="9">
    <location>
        <begin position="253"/>
        <end position="283"/>
    </location>
</feature>
<feature type="transmembrane region" description="Helical" evidence="9">
    <location>
        <begin position="55"/>
        <end position="73"/>
    </location>
</feature>
<keyword evidence="5 9" id="KW-0812">Transmembrane</keyword>
<dbReference type="GO" id="GO:0022857">
    <property type="term" value="F:transmembrane transporter activity"/>
    <property type="evidence" value="ECO:0007669"/>
    <property type="project" value="InterPro"/>
</dbReference>
<dbReference type="CDD" id="cd06579">
    <property type="entry name" value="TM_PBP1_transp_AraH_like"/>
    <property type="match status" value="1"/>
</dbReference>
<evidence type="ECO:0000256" key="8">
    <source>
        <dbReference type="ARBA" id="ARBA00039381"/>
    </source>
</evidence>
<keyword evidence="7 9" id="KW-0472">Membrane</keyword>
<proteinExistence type="predicted"/>
<dbReference type="InterPro" id="IPR001851">
    <property type="entry name" value="ABC_transp_permease"/>
</dbReference>
<evidence type="ECO:0000313" key="10">
    <source>
        <dbReference type="EMBL" id="REK72912.1"/>
    </source>
</evidence>
<evidence type="ECO:0000256" key="7">
    <source>
        <dbReference type="ARBA" id="ARBA00023136"/>
    </source>
</evidence>
<evidence type="ECO:0000256" key="3">
    <source>
        <dbReference type="ARBA" id="ARBA00022475"/>
    </source>
</evidence>
<sequence>MTAVEETPGVRADERKPSRIRVGEFGWIWLGLVGVFVVSAVAAPGTLRPDTLASLLPFAGVLTLASIGQTLVIQQRGLDLSVPGTMAICALTMAKLDDEHTVLVSAIAALGVAVLIGAFNGVIITKLSVTPIITTLAVNSLLVGGAFTYAGGSAVSVSSTMTDFTRAKLLGVPSIVIITVALVLLLASVLLNSVAGRRFVLVGSSPWSARAAGIQVTQYQVGAYVFSAVFAGFAGVLLAGYTGVATADLGKPYLLLTVAAVVIGGTPLSGGRGSLIATAAAALFLSQLDQLTRALGGPSSVQYFVQASALVLASTLRYLAFGSVFRSRDVGASLTSTDGAVPSAGEPHHLTKGS</sequence>
<dbReference type="AlphaFoldDB" id="A0A371PAG0"/>
<evidence type="ECO:0000256" key="4">
    <source>
        <dbReference type="ARBA" id="ARBA00022519"/>
    </source>
</evidence>
<keyword evidence="3" id="KW-1003">Cell membrane</keyword>
<evidence type="ECO:0000256" key="6">
    <source>
        <dbReference type="ARBA" id="ARBA00022989"/>
    </source>
</evidence>
<gene>
    <name evidence="10" type="ORF">DX116_04765</name>
</gene>
<keyword evidence="6 9" id="KW-1133">Transmembrane helix</keyword>
<dbReference type="OrthoDB" id="9808136at2"/>
<feature type="transmembrane region" description="Helical" evidence="9">
    <location>
        <begin position="221"/>
        <end position="241"/>
    </location>
</feature>
<evidence type="ECO:0000256" key="9">
    <source>
        <dbReference type="SAM" id="Phobius"/>
    </source>
</evidence>
<dbReference type="GO" id="GO:0005886">
    <property type="term" value="C:plasma membrane"/>
    <property type="evidence" value="ECO:0007669"/>
    <property type="project" value="UniProtKB-SubCell"/>
</dbReference>
<dbReference type="RefSeq" id="WP_119703026.1">
    <property type="nucleotide sequence ID" value="NZ_JBHSOI010000001.1"/>
</dbReference>
<comment type="caution">
    <text evidence="10">The sequence shown here is derived from an EMBL/GenBank/DDBJ whole genome shotgun (WGS) entry which is preliminary data.</text>
</comment>